<proteinExistence type="inferred from homology"/>
<protein>
    <submittedName>
        <fullName evidence="9">VTT domain-containing protein</fullName>
    </submittedName>
</protein>
<gene>
    <name evidence="9" type="ORF">GCM10009858_45500</name>
</gene>
<keyword evidence="6 7" id="KW-0472">Membrane</keyword>
<dbReference type="EMBL" id="BAAARE010000037">
    <property type="protein sequence ID" value="GAA2502284.1"/>
    <property type="molecule type" value="Genomic_DNA"/>
</dbReference>
<evidence type="ECO:0000256" key="1">
    <source>
        <dbReference type="ARBA" id="ARBA00004651"/>
    </source>
</evidence>
<feature type="transmembrane region" description="Helical" evidence="7">
    <location>
        <begin position="189"/>
        <end position="206"/>
    </location>
</feature>
<feature type="transmembrane region" description="Helical" evidence="7">
    <location>
        <begin position="153"/>
        <end position="174"/>
    </location>
</feature>
<reference evidence="9 10" key="1">
    <citation type="journal article" date="2019" name="Int. J. Syst. Evol. Microbiol.">
        <title>The Global Catalogue of Microorganisms (GCM) 10K type strain sequencing project: providing services to taxonomists for standard genome sequencing and annotation.</title>
        <authorList>
            <consortium name="The Broad Institute Genomics Platform"/>
            <consortium name="The Broad Institute Genome Sequencing Center for Infectious Disease"/>
            <person name="Wu L."/>
            <person name="Ma J."/>
        </authorList>
    </citation>
    <scope>NUCLEOTIDE SEQUENCE [LARGE SCALE GENOMIC DNA]</scope>
    <source>
        <strain evidence="9 10">JCM 16259</strain>
    </source>
</reference>
<feature type="transmembrane region" description="Helical" evidence="7">
    <location>
        <begin position="68"/>
        <end position="87"/>
    </location>
</feature>
<evidence type="ECO:0000313" key="10">
    <source>
        <dbReference type="Proteomes" id="UP001500730"/>
    </source>
</evidence>
<evidence type="ECO:0000256" key="7">
    <source>
        <dbReference type="RuleBase" id="RU367016"/>
    </source>
</evidence>
<keyword evidence="5 7" id="KW-1133">Transmembrane helix</keyword>
<comment type="subcellular location">
    <subcellularLocation>
        <location evidence="1 7">Cell membrane</location>
        <topology evidence="1 7">Multi-pass membrane protein</topology>
    </subcellularLocation>
</comment>
<comment type="similarity">
    <text evidence="2 7">Belongs to the DedA family.</text>
</comment>
<feature type="domain" description="VTT" evidence="8">
    <location>
        <begin position="48"/>
        <end position="172"/>
    </location>
</feature>
<dbReference type="PANTHER" id="PTHR30353">
    <property type="entry name" value="INNER MEMBRANE PROTEIN DEDA-RELATED"/>
    <property type="match status" value="1"/>
</dbReference>
<dbReference type="RefSeq" id="WP_344257390.1">
    <property type="nucleotide sequence ID" value="NZ_BAAARE010000037.1"/>
</dbReference>
<dbReference type="PANTHER" id="PTHR30353:SF15">
    <property type="entry name" value="INNER MEMBRANE PROTEIN YABI"/>
    <property type="match status" value="1"/>
</dbReference>
<keyword evidence="3 7" id="KW-1003">Cell membrane</keyword>
<dbReference type="Proteomes" id="UP001500730">
    <property type="component" value="Unassembled WGS sequence"/>
</dbReference>
<accession>A0ABN3MHM2</accession>
<evidence type="ECO:0000256" key="3">
    <source>
        <dbReference type="ARBA" id="ARBA00022475"/>
    </source>
</evidence>
<evidence type="ECO:0000256" key="6">
    <source>
        <dbReference type="ARBA" id="ARBA00023136"/>
    </source>
</evidence>
<name>A0ABN3MHM2_9MICO</name>
<sequence length="218" mass="23297">MVRAPAWHLSGMLTKVVDQLLNAPAVWVLAVVGAIVFAEDALFVGFILPGETVAIVGGVAANRGHVPLWLVMAVVIAAAVIGDSVGFEVGRKLGLRILGLNILQRHQGRIDDARDFLSRRGGWAVLLGRWVAFFRAVMPALAGTSGMRYRTFLTFNLAGGILWGATVVTAGYLAGASYTRVEQAMGKDSALIVAGILIIGLLTWHLRRRRAERASSGN</sequence>
<dbReference type="Pfam" id="PF09335">
    <property type="entry name" value="VTT_dom"/>
    <property type="match status" value="1"/>
</dbReference>
<evidence type="ECO:0000313" key="9">
    <source>
        <dbReference type="EMBL" id="GAA2502284.1"/>
    </source>
</evidence>
<feature type="transmembrane region" description="Helical" evidence="7">
    <location>
        <begin position="43"/>
        <end position="61"/>
    </location>
</feature>
<feature type="transmembrane region" description="Helical" evidence="7">
    <location>
        <begin position="20"/>
        <end position="37"/>
    </location>
</feature>
<comment type="caution">
    <text evidence="9">The sequence shown here is derived from an EMBL/GenBank/DDBJ whole genome shotgun (WGS) entry which is preliminary data.</text>
</comment>
<dbReference type="InterPro" id="IPR032816">
    <property type="entry name" value="VTT_dom"/>
</dbReference>
<keyword evidence="10" id="KW-1185">Reference proteome</keyword>
<keyword evidence="4 7" id="KW-0812">Transmembrane</keyword>
<evidence type="ECO:0000256" key="2">
    <source>
        <dbReference type="ARBA" id="ARBA00010792"/>
    </source>
</evidence>
<evidence type="ECO:0000256" key="4">
    <source>
        <dbReference type="ARBA" id="ARBA00022692"/>
    </source>
</evidence>
<evidence type="ECO:0000259" key="8">
    <source>
        <dbReference type="Pfam" id="PF09335"/>
    </source>
</evidence>
<evidence type="ECO:0000256" key="5">
    <source>
        <dbReference type="ARBA" id="ARBA00022989"/>
    </source>
</evidence>
<organism evidence="9 10">
    <name type="scientific">Terrabacter carboxydivorans</name>
    <dbReference type="NCBI Taxonomy" id="619730"/>
    <lineage>
        <taxon>Bacteria</taxon>
        <taxon>Bacillati</taxon>
        <taxon>Actinomycetota</taxon>
        <taxon>Actinomycetes</taxon>
        <taxon>Micrococcales</taxon>
        <taxon>Intrasporangiaceae</taxon>
        <taxon>Terrabacter</taxon>
    </lineage>
</organism>
<dbReference type="InterPro" id="IPR032818">
    <property type="entry name" value="DedA-like"/>
</dbReference>